<dbReference type="AlphaFoldDB" id="A0AAD6R6Z6"/>
<protein>
    <submittedName>
        <fullName evidence="1">Uncharacterized protein</fullName>
    </submittedName>
</protein>
<comment type="caution">
    <text evidence="1">The sequence shown here is derived from an EMBL/GenBank/DDBJ whole genome shotgun (WGS) entry which is preliminary data.</text>
</comment>
<gene>
    <name evidence="1" type="ORF">NC653_008678</name>
</gene>
<dbReference type="EMBL" id="JAQIZT010000003">
    <property type="protein sequence ID" value="KAJ7003525.1"/>
    <property type="molecule type" value="Genomic_DNA"/>
</dbReference>
<evidence type="ECO:0000313" key="2">
    <source>
        <dbReference type="Proteomes" id="UP001164929"/>
    </source>
</evidence>
<dbReference type="Proteomes" id="UP001164929">
    <property type="component" value="Chromosome 3"/>
</dbReference>
<name>A0AAD6R6Z6_9ROSI</name>
<proteinExistence type="predicted"/>
<organism evidence="1 2">
    <name type="scientific">Populus alba x Populus x berolinensis</name>
    <dbReference type="NCBI Taxonomy" id="444605"/>
    <lineage>
        <taxon>Eukaryota</taxon>
        <taxon>Viridiplantae</taxon>
        <taxon>Streptophyta</taxon>
        <taxon>Embryophyta</taxon>
        <taxon>Tracheophyta</taxon>
        <taxon>Spermatophyta</taxon>
        <taxon>Magnoliopsida</taxon>
        <taxon>eudicotyledons</taxon>
        <taxon>Gunneridae</taxon>
        <taxon>Pentapetalae</taxon>
        <taxon>rosids</taxon>
        <taxon>fabids</taxon>
        <taxon>Malpighiales</taxon>
        <taxon>Salicaceae</taxon>
        <taxon>Saliceae</taxon>
        <taxon>Populus</taxon>
    </lineage>
</organism>
<accession>A0AAD6R6Z6</accession>
<sequence length="60" mass="6910">MRTILSKLQYSGDDSTQHQRTIPKLLTMVLLDLEPNKGFYEVIKLNGPQYLQSKNKTICV</sequence>
<keyword evidence="2" id="KW-1185">Reference proteome</keyword>
<evidence type="ECO:0000313" key="1">
    <source>
        <dbReference type="EMBL" id="KAJ7003525.1"/>
    </source>
</evidence>
<reference evidence="1" key="1">
    <citation type="journal article" date="2023" name="Mol. Ecol. Resour.">
        <title>Chromosome-level genome assembly of a triploid poplar Populus alba 'Berolinensis'.</title>
        <authorList>
            <person name="Chen S."/>
            <person name="Yu Y."/>
            <person name="Wang X."/>
            <person name="Wang S."/>
            <person name="Zhang T."/>
            <person name="Zhou Y."/>
            <person name="He R."/>
            <person name="Meng N."/>
            <person name="Wang Y."/>
            <person name="Liu W."/>
            <person name="Liu Z."/>
            <person name="Liu J."/>
            <person name="Guo Q."/>
            <person name="Huang H."/>
            <person name="Sederoff R.R."/>
            <person name="Wang G."/>
            <person name="Qu G."/>
            <person name="Chen S."/>
        </authorList>
    </citation>
    <scope>NUCLEOTIDE SEQUENCE</scope>
    <source>
        <strain evidence="1">SC-2020</strain>
    </source>
</reference>